<dbReference type="EMBL" id="LR796243">
    <property type="protein sequence ID" value="CAB4131199.1"/>
    <property type="molecule type" value="Genomic_DNA"/>
</dbReference>
<dbReference type="EMBL" id="LR796293">
    <property type="protein sequence ID" value="CAB4135100.1"/>
    <property type="molecule type" value="Genomic_DNA"/>
</dbReference>
<evidence type="ECO:0000313" key="2">
    <source>
        <dbReference type="EMBL" id="CAB4135100.1"/>
    </source>
</evidence>
<reference evidence="2" key="1">
    <citation type="submission" date="2020-04" db="EMBL/GenBank/DDBJ databases">
        <authorList>
            <person name="Chiriac C."/>
            <person name="Salcher M."/>
            <person name="Ghai R."/>
            <person name="Kavagutti S V."/>
        </authorList>
    </citation>
    <scope>NUCLEOTIDE SEQUENCE</scope>
</reference>
<organism evidence="2">
    <name type="scientific">uncultured Caudovirales phage</name>
    <dbReference type="NCBI Taxonomy" id="2100421"/>
    <lineage>
        <taxon>Viruses</taxon>
        <taxon>Duplodnaviria</taxon>
        <taxon>Heunggongvirae</taxon>
        <taxon>Uroviricota</taxon>
        <taxon>Caudoviricetes</taxon>
        <taxon>Peduoviridae</taxon>
        <taxon>Maltschvirus</taxon>
        <taxon>Maltschvirus maltsch</taxon>
    </lineage>
</organism>
<gene>
    <name evidence="1" type="ORF">UFOVP121_69</name>
    <name evidence="2" type="ORF">UFOVP277_74</name>
</gene>
<protein>
    <submittedName>
        <fullName evidence="2">Uncharacterized protein</fullName>
    </submittedName>
</protein>
<evidence type="ECO:0000313" key="1">
    <source>
        <dbReference type="EMBL" id="CAB4131199.1"/>
    </source>
</evidence>
<accession>A0A6J5LQ08</accession>
<proteinExistence type="predicted"/>
<sequence length="112" mass="12908">MNHTYVFTVQFDVNGPYCDTFLDATLAHGASLDEFRNVTTIAKRMGAPEEQLKERARLERRLGGLHLRARVIGTNIHAVHTDDKLERTDLELILQMKQYNHELKDFLAQSQI</sequence>
<name>A0A6J5LQ08_9CAUD</name>